<evidence type="ECO:0000256" key="3">
    <source>
        <dbReference type="ARBA" id="ARBA00022448"/>
    </source>
</evidence>
<comment type="similarity">
    <text evidence="2">Belongs to the outer membrane factor (OMF) (TC 1.B.17) family.</text>
</comment>
<gene>
    <name evidence="9" type="ORF">EDD80_1232</name>
</gene>
<dbReference type="EMBL" id="SMAD01000023">
    <property type="protein sequence ID" value="TCS84246.1"/>
    <property type="molecule type" value="Genomic_DNA"/>
</dbReference>
<dbReference type="GO" id="GO:1990281">
    <property type="term" value="C:efflux pump complex"/>
    <property type="evidence" value="ECO:0007669"/>
    <property type="project" value="TreeGrafter"/>
</dbReference>
<evidence type="ECO:0000256" key="1">
    <source>
        <dbReference type="ARBA" id="ARBA00004442"/>
    </source>
</evidence>
<evidence type="ECO:0000313" key="10">
    <source>
        <dbReference type="Proteomes" id="UP000295807"/>
    </source>
</evidence>
<dbReference type="Gene3D" id="1.20.1600.10">
    <property type="entry name" value="Outer membrane efflux proteins (OEP)"/>
    <property type="match status" value="1"/>
</dbReference>
<evidence type="ECO:0000256" key="6">
    <source>
        <dbReference type="ARBA" id="ARBA00023136"/>
    </source>
</evidence>
<evidence type="ECO:0000256" key="4">
    <source>
        <dbReference type="ARBA" id="ARBA00022452"/>
    </source>
</evidence>
<evidence type="ECO:0000256" key="5">
    <source>
        <dbReference type="ARBA" id="ARBA00022692"/>
    </source>
</evidence>
<dbReference type="InterPro" id="IPR003423">
    <property type="entry name" value="OMP_efflux"/>
</dbReference>
<dbReference type="GO" id="GO:0015288">
    <property type="term" value="F:porin activity"/>
    <property type="evidence" value="ECO:0007669"/>
    <property type="project" value="TreeGrafter"/>
</dbReference>
<reference evidence="9 10" key="1">
    <citation type="submission" date="2019-03" db="EMBL/GenBank/DDBJ databases">
        <title>Genomic Encyclopedia of Type Strains, Phase IV (KMG-IV): sequencing the most valuable type-strain genomes for metagenomic binning, comparative biology and taxonomic classification.</title>
        <authorList>
            <person name="Goeker M."/>
        </authorList>
    </citation>
    <scope>NUCLEOTIDE SEQUENCE [LARGE SCALE GENOMIC DNA]</scope>
    <source>
        <strain evidence="9 10">DSM 21100</strain>
    </source>
</reference>
<name>A0A4R3KLJ0_9SPHI</name>
<dbReference type="OrthoDB" id="940457at2"/>
<organism evidence="9 10">
    <name type="scientific">Anseongella ginsenosidimutans</name>
    <dbReference type="NCBI Taxonomy" id="496056"/>
    <lineage>
        <taxon>Bacteria</taxon>
        <taxon>Pseudomonadati</taxon>
        <taxon>Bacteroidota</taxon>
        <taxon>Sphingobacteriia</taxon>
        <taxon>Sphingobacteriales</taxon>
        <taxon>Sphingobacteriaceae</taxon>
        <taxon>Anseongella</taxon>
    </lineage>
</organism>
<dbReference type="Pfam" id="PF02321">
    <property type="entry name" value="OEP"/>
    <property type="match status" value="1"/>
</dbReference>
<protein>
    <submittedName>
        <fullName evidence="9">Outer membrane efflux protein</fullName>
    </submittedName>
</protein>
<dbReference type="GO" id="GO:0015562">
    <property type="term" value="F:efflux transmembrane transporter activity"/>
    <property type="evidence" value="ECO:0007669"/>
    <property type="project" value="InterPro"/>
</dbReference>
<accession>A0A4R3KLJ0</accession>
<feature type="signal peptide" evidence="8">
    <location>
        <begin position="1"/>
        <end position="25"/>
    </location>
</feature>
<keyword evidence="7" id="KW-0998">Cell outer membrane</keyword>
<feature type="chain" id="PRO_5020348808" evidence="8">
    <location>
        <begin position="26"/>
        <end position="494"/>
    </location>
</feature>
<dbReference type="PANTHER" id="PTHR30026">
    <property type="entry name" value="OUTER MEMBRANE PROTEIN TOLC"/>
    <property type="match status" value="1"/>
</dbReference>
<keyword evidence="8" id="KW-0732">Signal</keyword>
<sequence length="494" mass="56605">MKKIYLYPIVFYSIACLVNASGVYAQNSAAPLNLSLKDAIGRAQENSFDYQAAYNQYQRSFWDFQNYKAAFYPKLHLDGTFPNYTRAIGRVTLPTGEDIFVEQNQAYSSLDLGISQNVKATGGVLTLSSSVNRIDVFGNNRDITYSAVPLSITYRQNSLGFNSFKWQKQIAPLLYETAQKELTEDMENISLATVGYYFEMLAVQAALNLSRQNLASADTLYKISSDRFRLGTVSKSDLLQLRLSILNAQNQVTQDSVSMVLARQKMLQYLDLPPDTELALEVPDEIVFFAVDQEQALKEATENSKTEVQFQTKELEAKRAMMQAKAESRISFSLRANLGVSKTAPTFPLLYNNLDNQQNIMLTFSLPLLDWGDARTRVQRAASNLELIKSENKRDRTTFEQEVLLQVSRWNLQQKLMAAALETREIALERYELDKQRYLSGNITLNDLNIAQQQKDQAINEYVQALETYWDLYYRLRKLTLYDFKQRQEVEYSK</sequence>
<keyword evidence="4" id="KW-1134">Transmembrane beta strand</keyword>
<dbReference type="SUPFAM" id="SSF56954">
    <property type="entry name" value="Outer membrane efflux proteins (OEP)"/>
    <property type="match status" value="1"/>
</dbReference>
<dbReference type="GO" id="GO:0009279">
    <property type="term" value="C:cell outer membrane"/>
    <property type="evidence" value="ECO:0007669"/>
    <property type="project" value="UniProtKB-SubCell"/>
</dbReference>
<keyword evidence="10" id="KW-1185">Reference proteome</keyword>
<dbReference type="AlphaFoldDB" id="A0A4R3KLJ0"/>
<comment type="caution">
    <text evidence="9">The sequence shown here is derived from an EMBL/GenBank/DDBJ whole genome shotgun (WGS) entry which is preliminary data.</text>
</comment>
<keyword evidence="5" id="KW-0812">Transmembrane</keyword>
<keyword evidence="3" id="KW-0813">Transport</keyword>
<dbReference type="InterPro" id="IPR051906">
    <property type="entry name" value="TolC-like"/>
</dbReference>
<dbReference type="PANTHER" id="PTHR30026:SF20">
    <property type="entry name" value="OUTER MEMBRANE PROTEIN TOLC"/>
    <property type="match status" value="1"/>
</dbReference>
<proteinExistence type="inferred from homology"/>
<evidence type="ECO:0000256" key="7">
    <source>
        <dbReference type="ARBA" id="ARBA00023237"/>
    </source>
</evidence>
<evidence type="ECO:0000256" key="2">
    <source>
        <dbReference type="ARBA" id="ARBA00007613"/>
    </source>
</evidence>
<comment type="subcellular location">
    <subcellularLocation>
        <location evidence="1">Cell outer membrane</location>
    </subcellularLocation>
</comment>
<evidence type="ECO:0000256" key="8">
    <source>
        <dbReference type="SAM" id="SignalP"/>
    </source>
</evidence>
<dbReference type="Proteomes" id="UP000295807">
    <property type="component" value="Unassembled WGS sequence"/>
</dbReference>
<keyword evidence="6" id="KW-0472">Membrane</keyword>
<evidence type="ECO:0000313" key="9">
    <source>
        <dbReference type="EMBL" id="TCS84246.1"/>
    </source>
</evidence>
<dbReference type="RefSeq" id="WP_132130747.1">
    <property type="nucleotide sequence ID" value="NZ_CP042432.1"/>
</dbReference>